<dbReference type="InterPro" id="IPR013783">
    <property type="entry name" value="Ig-like_fold"/>
</dbReference>
<organism evidence="2 3">
    <name type="scientific">Microseira wollei NIES-4236</name>
    <dbReference type="NCBI Taxonomy" id="2530354"/>
    <lineage>
        <taxon>Bacteria</taxon>
        <taxon>Bacillati</taxon>
        <taxon>Cyanobacteriota</taxon>
        <taxon>Cyanophyceae</taxon>
        <taxon>Oscillatoriophycideae</taxon>
        <taxon>Aerosakkonematales</taxon>
        <taxon>Aerosakkonemataceae</taxon>
        <taxon>Microseira</taxon>
    </lineage>
</organism>
<evidence type="ECO:0000256" key="1">
    <source>
        <dbReference type="SAM" id="MobiDB-lite"/>
    </source>
</evidence>
<dbReference type="SUPFAM" id="SSF49373">
    <property type="entry name" value="Invasin/intimin cell-adhesion fragments"/>
    <property type="match status" value="1"/>
</dbReference>
<gene>
    <name evidence="2" type="ORF">MiSe_49890</name>
</gene>
<dbReference type="EMBL" id="BLAY01000084">
    <property type="protein sequence ID" value="GET40181.1"/>
    <property type="molecule type" value="Genomic_DNA"/>
</dbReference>
<accession>A0AAV3XHF9</accession>
<dbReference type="Proteomes" id="UP001050975">
    <property type="component" value="Unassembled WGS sequence"/>
</dbReference>
<dbReference type="InterPro" id="IPR008964">
    <property type="entry name" value="Invasin/intimin_cell_adhesion"/>
</dbReference>
<evidence type="ECO:0000313" key="3">
    <source>
        <dbReference type="Proteomes" id="UP001050975"/>
    </source>
</evidence>
<dbReference type="SUPFAM" id="SSF56935">
    <property type="entry name" value="Porins"/>
    <property type="match status" value="1"/>
</dbReference>
<evidence type="ECO:0000313" key="2">
    <source>
        <dbReference type="EMBL" id="GET40181.1"/>
    </source>
</evidence>
<name>A0AAV3XHF9_9CYAN</name>
<keyword evidence="3" id="KW-1185">Reference proteome</keyword>
<proteinExistence type="predicted"/>
<feature type="region of interest" description="Disordered" evidence="1">
    <location>
        <begin position="91"/>
        <end position="110"/>
    </location>
</feature>
<protein>
    <submittedName>
        <fullName evidence="2">Uncharacterized protein</fullName>
    </submittedName>
</protein>
<reference evidence="2" key="1">
    <citation type="submission" date="2019-10" db="EMBL/GenBank/DDBJ databases">
        <title>Draft genome sequece of Microseira wollei NIES-4236.</title>
        <authorList>
            <person name="Yamaguchi H."/>
            <person name="Suzuki S."/>
            <person name="Kawachi M."/>
        </authorList>
    </citation>
    <scope>NUCLEOTIDE SEQUENCE</scope>
    <source>
        <strain evidence="2">NIES-4236</strain>
    </source>
</reference>
<comment type="caution">
    <text evidence="2">The sequence shown here is derived from an EMBL/GenBank/DDBJ whole genome shotgun (WGS) entry which is preliminary data.</text>
</comment>
<dbReference type="RefSeq" id="WP_226585998.1">
    <property type="nucleotide sequence ID" value="NZ_BLAY01000084.1"/>
</dbReference>
<dbReference type="Gene3D" id="2.60.40.10">
    <property type="entry name" value="Immunoglobulins"/>
    <property type="match status" value="1"/>
</dbReference>
<sequence length="1397" mass="154196">MTTFRDFFIPTLLGVVVVLPPANAQAVNDQILLCRGGPDTLSLPQTNSLYEPALEILASGQDRAFTGYHLDDLIGQHLSLPCENPLKAVESANEVSQSASSGSKPVGERWEKEESFSLLTTDELLPAKQTASEVSLGEATWKRGYLVKSSTADQPKAEAGAEPQLLTHADAVAQASSEVGAGFTRNSETRFLASLNGPLQLNAQLPAGASSGVRILNPQPGTIGERTTSLIVQYPADQTLEIKINGNTLDPETPTQKERDSSQNLITQTWYNIRLRQGENVITVQAGNDAPVEVRLNVENNAAKLEILPEGDRSVRADGRSTVTITGTITDSENQPLKGDTVVTLTTSAGQFVGADQEEDQPGFQAIARDGRFTVSLQSSLQAQQVRVRAAILGVRGRSLAGERATPYSPDGLPSEQPPFSNFDEAEPAEIVAYTQVEFVPNLRPSIVSGVANLRIGPRGTNFWGSMRDFLNPDDLGGTEVDFDAALFATGPVGEWLFTGAFNTARALNQTCDGNNRIFGGIQFCEQQYPVYGDSSRVDYITPSRDSFYVRFERASRRPGGEPDYGMWGDYYTNEFSRASQLFSANNRALHGFKANYSFGSLQVTALFSPDTQGFQRDAIVPDGTSGLYFLSRRLVVPGSENIFIETEELNRPGTVLERRQLSRGPDYEIDYDRGTLRFRRPIQATEFDLFNTGTAGASSLLVRRIVVTYQHEGGSDTSIVAGRLQYNFNQSINRPAFAGVTYWREDMGMREFDLFGFDFMVSLGNNGRIVGEYARSNNDFIFRGNRSGSAYRLEVNGAIASWLAGRAYYRSVEENFLNNATVSFSPGQTRYGASLSAAITTTTALEVQYDYERNFGIASAVRTDLPDLFNPGVEARPGSRLDNTLNTFSAGLRQRIGRADFSLSYVNRVREDRAGDLDEDANQIVARLNVPLLERLSNEGARSPLLTFRAQHEQNLGGSSDPLYPTRTTFGLDWAAFPGVTMRLAHQFFDGGLLTNNSITSLDTIVERELFKDTTMSSRYSVLSGFGNVIGQGALGIRSRIRIAPGLRLLLGYERVSDNIFGRTAAGRRFPQPFAVGQSAASLGLGSGDSYSIGLEYTDNPDFKASGRFEYSTGSFRGDNMLIEVGAAGKISRSITALLRYYQANSSNQLLRDLDDTINLRVGFAYRDPEDDKFNALMRYEFRRNPAQTYDEILQGTSTDSTDHLFALEAIYAPNWRWEFYGKYAFRISDFNLARNYSNNTATNLAQLRATYRLGYRTDIAGEVRWIGQEDYNEWGWAAEFGYYLTPDLRLGLGYSFGSVDDRDFSGFRSEGGPYFQVTFKVNELFGGFGRQRVVPRQQRESEVVPVAANLPISSGMEDASVSESQTELKPHTEPLAATLKFLSIFDELTNFIEHH</sequence>
<feature type="compositionally biased region" description="Polar residues" evidence="1">
    <location>
        <begin position="93"/>
        <end position="103"/>
    </location>
</feature>